<dbReference type="Proteomes" id="UP000218327">
    <property type="component" value="Unassembled WGS sequence"/>
</dbReference>
<reference evidence="3" key="1">
    <citation type="submission" date="2017-08" db="EMBL/GenBank/DDBJ databases">
        <title>A dynamic microbial community with high functional redundancy inhabits the cold, oxic subseafloor aquifer.</title>
        <authorList>
            <person name="Tully B.J."/>
            <person name="Wheat C.G."/>
            <person name="Glazer B.T."/>
            <person name="Huber J.A."/>
        </authorList>
    </citation>
    <scope>NUCLEOTIDE SEQUENCE [LARGE SCALE GENOMIC DNA]</scope>
</reference>
<gene>
    <name evidence="2" type="ORF">COA96_16840</name>
</gene>
<dbReference type="Pfam" id="PF02599">
    <property type="entry name" value="CsrA"/>
    <property type="match status" value="1"/>
</dbReference>
<dbReference type="InterPro" id="IPR036107">
    <property type="entry name" value="CsrA_sf"/>
</dbReference>
<evidence type="ECO:0008006" key="4">
    <source>
        <dbReference type="Google" id="ProtNLM"/>
    </source>
</evidence>
<dbReference type="GO" id="GO:0006402">
    <property type="term" value="P:mRNA catabolic process"/>
    <property type="evidence" value="ECO:0007669"/>
    <property type="project" value="InterPro"/>
</dbReference>
<protein>
    <recommendedName>
        <fullName evidence="4">Carbon storage regulator</fullName>
    </recommendedName>
</protein>
<accession>A0A2A5AHK1</accession>
<proteinExistence type="predicted"/>
<dbReference type="GO" id="GO:0003723">
    <property type="term" value="F:RNA binding"/>
    <property type="evidence" value="ECO:0007669"/>
    <property type="project" value="InterPro"/>
</dbReference>
<dbReference type="SUPFAM" id="SSF117130">
    <property type="entry name" value="CsrA-like"/>
    <property type="match status" value="1"/>
</dbReference>
<evidence type="ECO:0000313" key="2">
    <source>
        <dbReference type="EMBL" id="PCJ18336.1"/>
    </source>
</evidence>
<dbReference type="GO" id="GO:0006109">
    <property type="term" value="P:regulation of carbohydrate metabolic process"/>
    <property type="evidence" value="ECO:0007669"/>
    <property type="project" value="InterPro"/>
</dbReference>
<evidence type="ECO:0000313" key="3">
    <source>
        <dbReference type="Proteomes" id="UP000218327"/>
    </source>
</evidence>
<dbReference type="InterPro" id="IPR003751">
    <property type="entry name" value="CsrA"/>
</dbReference>
<sequence>MTTASLKASDRSTNHYPHGAIMLVIARRRDEVIWIGPADAPIGCITIVNIKRDGVRIGLDFPRSIEIHKHISAEALDSFTKIQSEGKKDAKINTTDKGARG</sequence>
<name>A0A2A5AHK1_9GAMM</name>
<comment type="caution">
    <text evidence="2">The sequence shown here is derived from an EMBL/GenBank/DDBJ whole genome shotgun (WGS) entry which is preliminary data.</text>
</comment>
<dbReference type="Gene3D" id="2.60.40.4380">
    <property type="entry name" value="Translational regulator CsrA"/>
    <property type="match status" value="1"/>
</dbReference>
<keyword evidence="1" id="KW-0010">Activator</keyword>
<evidence type="ECO:0000256" key="1">
    <source>
        <dbReference type="ARBA" id="ARBA00023159"/>
    </source>
</evidence>
<dbReference type="EMBL" id="NVVJ01000101">
    <property type="protein sequence ID" value="PCJ18336.1"/>
    <property type="molecule type" value="Genomic_DNA"/>
</dbReference>
<organism evidence="2 3">
    <name type="scientific">SAR86 cluster bacterium</name>
    <dbReference type="NCBI Taxonomy" id="2030880"/>
    <lineage>
        <taxon>Bacteria</taxon>
        <taxon>Pseudomonadati</taxon>
        <taxon>Pseudomonadota</taxon>
        <taxon>Gammaproteobacteria</taxon>
        <taxon>SAR86 cluster</taxon>
    </lineage>
</organism>
<dbReference type="AlphaFoldDB" id="A0A2A5AHK1"/>